<evidence type="ECO:0008006" key="3">
    <source>
        <dbReference type="Google" id="ProtNLM"/>
    </source>
</evidence>
<dbReference type="AlphaFoldDB" id="A0A9P0PAY5"/>
<comment type="caution">
    <text evidence="1">The sequence shown here is derived from an EMBL/GenBank/DDBJ whole genome shotgun (WGS) entry which is preliminary data.</text>
</comment>
<organism evidence="1 2">
    <name type="scientific">Acanthoscelides obtectus</name>
    <name type="common">Bean weevil</name>
    <name type="synonym">Bruchus obtectus</name>
    <dbReference type="NCBI Taxonomy" id="200917"/>
    <lineage>
        <taxon>Eukaryota</taxon>
        <taxon>Metazoa</taxon>
        <taxon>Ecdysozoa</taxon>
        <taxon>Arthropoda</taxon>
        <taxon>Hexapoda</taxon>
        <taxon>Insecta</taxon>
        <taxon>Pterygota</taxon>
        <taxon>Neoptera</taxon>
        <taxon>Endopterygota</taxon>
        <taxon>Coleoptera</taxon>
        <taxon>Polyphaga</taxon>
        <taxon>Cucujiformia</taxon>
        <taxon>Chrysomeloidea</taxon>
        <taxon>Chrysomelidae</taxon>
        <taxon>Bruchinae</taxon>
        <taxon>Bruchini</taxon>
        <taxon>Acanthoscelides</taxon>
    </lineage>
</organism>
<keyword evidence="2" id="KW-1185">Reference proteome</keyword>
<protein>
    <recommendedName>
        <fullName evidence="3">Retrotransposon gag domain-containing protein</fullName>
    </recommendedName>
</protein>
<name>A0A9P0PAY5_ACAOB</name>
<gene>
    <name evidence="1" type="ORF">ACAOBT_LOCUS11883</name>
</gene>
<dbReference type="EMBL" id="CAKOFQ010006842">
    <property type="protein sequence ID" value="CAH1975989.1"/>
    <property type="molecule type" value="Genomic_DNA"/>
</dbReference>
<reference evidence="1" key="1">
    <citation type="submission" date="2022-03" db="EMBL/GenBank/DDBJ databases">
        <authorList>
            <person name="Sayadi A."/>
        </authorList>
    </citation>
    <scope>NUCLEOTIDE SEQUENCE</scope>
</reference>
<dbReference type="Proteomes" id="UP001152888">
    <property type="component" value="Unassembled WGS sequence"/>
</dbReference>
<sequence>MINSWSDEQKSLCMQSRLTGLAKVWYNGLTDYNLNWDEWKLAISRAFPAHTDYVNLLKKMLARSKSNDESMMHYFYSKNMLVKKCGLVGTNAVSCIIDGLPIPLQANAKAGNYESPDELFYGFLSKVESLRELSDRVSLLAF</sequence>
<evidence type="ECO:0000313" key="2">
    <source>
        <dbReference type="Proteomes" id="UP001152888"/>
    </source>
</evidence>
<evidence type="ECO:0000313" key="1">
    <source>
        <dbReference type="EMBL" id="CAH1975989.1"/>
    </source>
</evidence>
<proteinExistence type="predicted"/>
<dbReference type="OrthoDB" id="6776142at2759"/>
<accession>A0A9P0PAY5</accession>